<reference evidence="1 2" key="1">
    <citation type="journal article" date="2015" name="Genome Announc.">
        <title>Complete Genome Sequence of Methylobacterium aquaticum Strain 22A, Isolated from Racomitrium japonicum Moss.</title>
        <authorList>
            <person name="Tani A."/>
            <person name="Ogura Y."/>
            <person name="Hayashi T."/>
            <person name="Kimbara K."/>
        </authorList>
    </citation>
    <scope>NUCLEOTIDE SEQUENCE [LARGE SCALE GENOMIC DNA]</scope>
    <source>
        <strain evidence="1 2">MA-22A</strain>
    </source>
</reference>
<reference evidence="2" key="2">
    <citation type="submission" date="2015-01" db="EMBL/GenBank/DDBJ databases">
        <title>Complete genome sequence of Methylobacterium aquaticum strain 22A.</title>
        <authorList>
            <person name="Tani A."/>
            <person name="Ogura Y."/>
            <person name="Hayashi T."/>
        </authorList>
    </citation>
    <scope>NUCLEOTIDE SEQUENCE [LARGE SCALE GENOMIC DNA]</scope>
    <source>
        <strain evidence="2">MA-22A</strain>
    </source>
</reference>
<protein>
    <submittedName>
        <fullName evidence="1">Uncharacterized protein</fullName>
    </submittedName>
</protein>
<dbReference type="PATRIC" id="fig|270351.10.peg.3508"/>
<evidence type="ECO:0000313" key="1">
    <source>
        <dbReference type="EMBL" id="BAQ46731.1"/>
    </source>
</evidence>
<evidence type="ECO:0000313" key="2">
    <source>
        <dbReference type="Proteomes" id="UP000061432"/>
    </source>
</evidence>
<proteinExistence type="predicted"/>
<gene>
    <name evidence="1" type="ORF">Maq22A_c18165</name>
</gene>
<dbReference type="AlphaFoldDB" id="A0A0C6F2B2"/>
<dbReference type="STRING" id="270351.Maq22A_c18165"/>
<dbReference type="KEGG" id="maqu:Maq22A_c18165"/>
<dbReference type="EMBL" id="AP014704">
    <property type="protein sequence ID" value="BAQ46731.1"/>
    <property type="molecule type" value="Genomic_DNA"/>
</dbReference>
<dbReference type="Proteomes" id="UP000061432">
    <property type="component" value="Chromosome"/>
</dbReference>
<accession>A0A0C6F2B2</accession>
<organism evidence="1 2">
    <name type="scientific">Methylobacterium aquaticum</name>
    <dbReference type="NCBI Taxonomy" id="270351"/>
    <lineage>
        <taxon>Bacteria</taxon>
        <taxon>Pseudomonadati</taxon>
        <taxon>Pseudomonadota</taxon>
        <taxon>Alphaproteobacteria</taxon>
        <taxon>Hyphomicrobiales</taxon>
        <taxon>Methylobacteriaceae</taxon>
        <taxon>Methylobacterium</taxon>
    </lineage>
</organism>
<name>A0A0C6F2B2_9HYPH</name>
<sequence>MIRLQEQVRASLMIPDRPIVRLMAAVILVVLASLVPSAAQAHEGHAQHAGHGSATPMRPASVAAVPAASLAGHVAQAEPPAYLETALRITAVAPVRDDGCCPGPCRVRCCGTMACCAAGILPGPLALAPIPFRAVRLVPRDAPVRTGAGPEALPRPPRTLA</sequence>